<protein>
    <submittedName>
        <fullName evidence="3">Cytoskeletal protein RodZ</fullName>
    </submittedName>
</protein>
<dbReference type="Pfam" id="PF13413">
    <property type="entry name" value="HTH_25"/>
    <property type="match status" value="1"/>
</dbReference>
<dbReference type="OrthoDB" id="9790252at2"/>
<organism evidence="3 4">
    <name type="scientific">Allosediminivita pacifica</name>
    <dbReference type="NCBI Taxonomy" id="1267769"/>
    <lineage>
        <taxon>Bacteria</taxon>
        <taxon>Pseudomonadati</taxon>
        <taxon>Pseudomonadota</taxon>
        <taxon>Alphaproteobacteria</taxon>
        <taxon>Rhodobacterales</taxon>
        <taxon>Paracoccaceae</taxon>
        <taxon>Allosediminivita</taxon>
    </lineage>
</organism>
<sequence>MIGRKTGKLSKAQDQQSPQGFDDFHVSLGDLMRGERATLGKSLLDVQRELRIKASYIAAVENCDPSAFDTPGFIAGYVRSYARYLGMDPDDAFRQFCAESGFTTAHGMSDQASSIRKEEERAPRPKARDPLADPKLPFAPQSSSPFANVEPGAIGSTLVLLALIAGIGYGGWTVLKEVQRVQLAPVDQTPVVLSELDPLEEAMSPSVMAERQEQSGARGGSGVYSPPTAEAFDRLYRPQALDVPVVVARDAPISTLDPESVGVFAGATRSDLPRIRQDTRLAVAALDDFRRSGDGATPTGLPQQGVTLVAARPSWVRLRDGEGNVLHSGILDAGDTVPVPADATDPRVELGEAGAIYFAVNGDTLGPAGANGQSSEDVPLDPALLAAIYPRADLESDGDLRRVIAELSQPRQPDPRQQFADAGQGGDDQRPSPQVLAESAPGVTIVATRDSWVRVKSPSGATVYEAIMNAGDTYSVPRTEQAPTIRTGNAGAIYFSVGGQTYGPYGSNGAIADNLALDPERVVAQFAQADVSGNEVLARTVAELEAATTTTFD</sequence>
<dbReference type="PANTHER" id="PTHR34475:SF1">
    <property type="entry name" value="CYTOSKELETON PROTEIN RODZ"/>
    <property type="match status" value="1"/>
</dbReference>
<dbReference type="AlphaFoldDB" id="A0A2T6AWB6"/>
<feature type="compositionally biased region" description="Basic and acidic residues" evidence="1">
    <location>
        <begin position="115"/>
        <end position="132"/>
    </location>
</feature>
<dbReference type="PANTHER" id="PTHR34475">
    <property type="match status" value="1"/>
</dbReference>
<gene>
    <name evidence="3" type="ORF">C8N44_110106</name>
</gene>
<dbReference type="Gene3D" id="1.10.260.40">
    <property type="entry name" value="lambda repressor-like DNA-binding domains"/>
    <property type="match status" value="1"/>
</dbReference>
<feature type="domain" description="Cytoskeleton protein RodZ-like C-terminal" evidence="2">
    <location>
        <begin position="307"/>
        <end position="373"/>
    </location>
</feature>
<feature type="domain" description="Cytoskeleton protein RodZ-like C-terminal" evidence="2">
    <location>
        <begin position="444"/>
        <end position="511"/>
    </location>
</feature>
<dbReference type="InterPro" id="IPR050400">
    <property type="entry name" value="Bact_Cytoskel_RodZ"/>
</dbReference>
<evidence type="ECO:0000259" key="2">
    <source>
        <dbReference type="Pfam" id="PF13464"/>
    </source>
</evidence>
<evidence type="ECO:0000256" key="1">
    <source>
        <dbReference type="SAM" id="MobiDB-lite"/>
    </source>
</evidence>
<name>A0A2T6AWB6_9RHOB</name>
<dbReference type="EMBL" id="QBKN01000010">
    <property type="protein sequence ID" value="PTX48107.1"/>
    <property type="molecule type" value="Genomic_DNA"/>
</dbReference>
<dbReference type="GO" id="GO:0003677">
    <property type="term" value="F:DNA binding"/>
    <property type="evidence" value="ECO:0007669"/>
    <property type="project" value="InterPro"/>
</dbReference>
<evidence type="ECO:0000313" key="4">
    <source>
        <dbReference type="Proteomes" id="UP000244069"/>
    </source>
</evidence>
<keyword evidence="4" id="KW-1185">Reference proteome</keyword>
<dbReference type="InterPro" id="IPR010982">
    <property type="entry name" value="Lambda_DNA-bd_dom_sf"/>
</dbReference>
<dbReference type="Pfam" id="PF13464">
    <property type="entry name" value="RodZ_C"/>
    <property type="match status" value="2"/>
</dbReference>
<evidence type="ECO:0000313" key="3">
    <source>
        <dbReference type="EMBL" id="PTX48107.1"/>
    </source>
</evidence>
<reference evidence="3 4" key="1">
    <citation type="submission" date="2018-04" db="EMBL/GenBank/DDBJ databases">
        <title>Genomic Encyclopedia of Archaeal and Bacterial Type Strains, Phase II (KMG-II): from individual species to whole genera.</title>
        <authorList>
            <person name="Goeker M."/>
        </authorList>
    </citation>
    <scope>NUCLEOTIDE SEQUENCE [LARGE SCALE GENOMIC DNA]</scope>
    <source>
        <strain evidence="3 4">DSM 29329</strain>
    </source>
</reference>
<dbReference type="Proteomes" id="UP000244069">
    <property type="component" value="Unassembled WGS sequence"/>
</dbReference>
<feature type="region of interest" description="Disordered" evidence="1">
    <location>
        <begin position="1"/>
        <end position="21"/>
    </location>
</feature>
<dbReference type="InterPro" id="IPR025194">
    <property type="entry name" value="RodZ-like_C"/>
</dbReference>
<proteinExistence type="predicted"/>
<accession>A0A2T6AWB6</accession>
<dbReference type="RefSeq" id="WP_107976046.1">
    <property type="nucleotide sequence ID" value="NZ_BMEZ01000012.1"/>
</dbReference>
<feature type="region of interest" description="Disordered" evidence="1">
    <location>
        <begin position="107"/>
        <end position="143"/>
    </location>
</feature>
<feature type="region of interest" description="Disordered" evidence="1">
    <location>
        <begin position="407"/>
        <end position="439"/>
    </location>
</feature>
<comment type="caution">
    <text evidence="3">The sequence shown here is derived from an EMBL/GenBank/DDBJ whole genome shotgun (WGS) entry which is preliminary data.</text>
</comment>